<proteinExistence type="predicted"/>
<dbReference type="Pfam" id="PF10768">
    <property type="entry name" value="FliX"/>
    <property type="match status" value="1"/>
</dbReference>
<evidence type="ECO:0000313" key="2">
    <source>
        <dbReference type="EMBL" id="RDD63657.1"/>
    </source>
</evidence>
<sequence length="140" mass="15048">MMKIDRTSVPSTSPVRRKERASGSQQSGFAENLDGAAGDGETAGVTSGGAVGGLDALLALQEVPDSLAKREKGRKHGERLLDLLDELRVSLLEGRLSEASIGRLASEVERAREESDDPELNGILDEIELRARVELAKLQR</sequence>
<dbReference type="InterPro" id="IPR019704">
    <property type="entry name" value="Flagellar_assmbl_FliX_class2"/>
</dbReference>
<dbReference type="Proteomes" id="UP000253941">
    <property type="component" value="Unassembled WGS sequence"/>
</dbReference>
<accession>A0A369THR8</accession>
<gene>
    <name evidence="2" type="ORF">DRB17_00275</name>
</gene>
<comment type="caution">
    <text evidence="2">The sequence shown here is derived from an EMBL/GenBank/DDBJ whole genome shotgun (WGS) entry which is preliminary data.</text>
</comment>
<evidence type="ECO:0008006" key="4">
    <source>
        <dbReference type="Google" id="ProtNLM"/>
    </source>
</evidence>
<keyword evidence="3" id="KW-1185">Reference proteome</keyword>
<evidence type="ECO:0000313" key="3">
    <source>
        <dbReference type="Proteomes" id="UP000253941"/>
    </source>
</evidence>
<dbReference type="EMBL" id="QPMH01000001">
    <property type="protein sequence ID" value="RDD63657.1"/>
    <property type="molecule type" value="Genomic_DNA"/>
</dbReference>
<evidence type="ECO:0000256" key="1">
    <source>
        <dbReference type="SAM" id="MobiDB-lite"/>
    </source>
</evidence>
<feature type="region of interest" description="Disordered" evidence="1">
    <location>
        <begin position="1"/>
        <end position="48"/>
    </location>
</feature>
<organism evidence="2 3">
    <name type="scientific">Ferruginivarius sediminum</name>
    <dbReference type="NCBI Taxonomy" id="2661937"/>
    <lineage>
        <taxon>Bacteria</taxon>
        <taxon>Pseudomonadati</taxon>
        <taxon>Pseudomonadota</taxon>
        <taxon>Alphaproteobacteria</taxon>
        <taxon>Rhodospirillales</taxon>
        <taxon>Rhodospirillaceae</taxon>
        <taxon>Ferruginivarius</taxon>
    </lineage>
</organism>
<protein>
    <recommendedName>
        <fullName evidence="4">Flagellar assembly protein FliX</fullName>
    </recommendedName>
</protein>
<dbReference type="AlphaFoldDB" id="A0A369THR8"/>
<reference evidence="2 3" key="1">
    <citation type="submission" date="2018-07" db="EMBL/GenBank/DDBJ databases">
        <title>Venubactetium sediminum gen. nov., sp. nov., isolated from a marine solar saltern.</title>
        <authorList>
            <person name="Wang S."/>
        </authorList>
    </citation>
    <scope>NUCLEOTIDE SEQUENCE [LARGE SCALE GENOMIC DNA]</scope>
    <source>
        <strain evidence="2 3">WD2A32</strain>
    </source>
</reference>
<dbReference type="GO" id="GO:0044781">
    <property type="term" value="P:bacterial-type flagellum organization"/>
    <property type="evidence" value="ECO:0007669"/>
    <property type="project" value="InterPro"/>
</dbReference>
<name>A0A369THR8_9PROT</name>